<dbReference type="PANTHER" id="PTHR46300">
    <property type="entry name" value="P450, PUTATIVE (EUROFUNG)-RELATED-RELATED"/>
    <property type="match status" value="1"/>
</dbReference>
<evidence type="ECO:0000256" key="9">
    <source>
        <dbReference type="RuleBase" id="RU000461"/>
    </source>
</evidence>
<accession>A0A2C5ZQG8</accession>
<comment type="cofactor">
    <cofactor evidence="1 8">
        <name>heme</name>
        <dbReference type="ChEBI" id="CHEBI:30413"/>
    </cofactor>
</comment>
<dbReference type="PANTHER" id="PTHR46300:SF7">
    <property type="entry name" value="P450, PUTATIVE (EUROFUNG)-RELATED"/>
    <property type="match status" value="1"/>
</dbReference>
<keyword evidence="7 9" id="KW-0503">Monooxygenase</keyword>
<organism evidence="11 12">
    <name type="scientific">Ophiocordyceps australis</name>
    <dbReference type="NCBI Taxonomy" id="1399860"/>
    <lineage>
        <taxon>Eukaryota</taxon>
        <taxon>Fungi</taxon>
        <taxon>Dikarya</taxon>
        <taxon>Ascomycota</taxon>
        <taxon>Pezizomycotina</taxon>
        <taxon>Sordariomycetes</taxon>
        <taxon>Hypocreomycetidae</taxon>
        <taxon>Hypocreales</taxon>
        <taxon>Ophiocordycipitaceae</taxon>
        <taxon>Ophiocordyceps</taxon>
    </lineage>
</organism>
<dbReference type="GO" id="GO:0020037">
    <property type="term" value="F:heme binding"/>
    <property type="evidence" value="ECO:0007669"/>
    <property type="project" value="InterPro"/>
</dbReference>
<evidence type="ECO:0000256" key="10">
    <source>
        <dbReference type="SAM" id="Phobius"/>
    </source>
</evidence>
<evidence type="ECO:0000313" key="11">
    <source>
        <dbReference type="EMBL" id="PHH81561.1"/>
    </source>
</evidence>
<dbReference type="Proteomes" id="UP000224854">
    <property type="component" value="Unassembled WGS sequence"/>
</dbReference>
<dbReference type="PRINTS" id="PR00463">
    <property type="entry name" value="EP450I"/>
</dbReference>
<sequence>MYFQAAYLKTIFSPSGLFGMMLALALVAVILIALLYRTRNPARHALPPGPKPLPLIGNITHLPPRNTPDHLHWLKLKDYGPLTSLRFLGITLIVIHDASMAVDLLDRMAGVASDRPQMVFAQDLCGMGRFLVLRNWDIKARRQRRFLNQQLGPSAVAAQYRRVQESEVHKLLLRILNEPERTMEHFKTFSTSVILKITYGYTVESARPDPLVRLIGQAQDNFSHVLDSPWWLVQVLPSLARLPSFLPGMAFKKTAQRYRSFIDAVIDVPYQFATRQMDKPASQPTYVSETLHQALQGAEFKSGYDLAYLESVVKESAAGIYGAGAETTPCNLTVFVLAMLQYPQVQQRAQEEIDRVVGPHRLPTADDQVSLPYTNALVKETLRWFPVIPSAAVHVTTSEIVYKGYLIPKGAYLLPMIWWFTHDPSVHRNPAEFDPERFLQPRHEPDPARVVFGYGRRKCPGIHLSQATLFLSVACILATCKITKALDSQGKELKAELKPRPGLVCHPEPFPYVISPRSPTHIHLIRKTAMEQTWHQSDAAEIEHSLAMRPI</sequence>
<evidence type="ECO:0000256" key="8">
    <source>
        <dbReference type="PIRSR" id="PIRSR602401-1"/>
    </source>
</evidence>
<dbReference type="PROSITE" id="PS00086">
    <property type="entry name" value="CYTOCHROME_P450"/>
    <property type="match status" value="1"/>
</dbReference>
<reference evidence="11 12" key="1">
    <citation type="submission" date="2017-06" db="EMBL/GenBank/DDBJ databases">
        <title>Ant-infecting Ophiocordyceps genomes reveal a high diversity of potential behavioral manipulation genes and a possible major role for enterotoxins.</title>
        <authorList>
            <person name="De Bekker C."/>
            <person name="Evans H.C."/>
            <person name="Brachmann A."/>
            <person name="Hughes D.P."/>
        </authorList>
    </citation>
    <scope>NUCLEOTIDE SEQUENCE [LARGE SCALE GENOMIC DNA]</scope>
    <source>
        <strain evidence="11 12">1348a</strain>
    </source>
</reference>
<dbReference type="InterPro" id="IPR001128">
    <property type="entry name" value="Cyt_P450"/>
</dbReference>
<keyword evidence="3 8" id="KW-0349">Heme</keyword>
<evidence type="ECO:0000256" key="4">
    <source>
        <dbReference type="ARBA" id="ARBA00022723"/>
    </source>
</evidence>
<dbReference type="SUPFAM" id="SSF48264">
    <property type="entry name" value="Cytochrome P450"/>
    <property type="match status" value="1"/>
</dbReference>
<evidence type="ECO:0000256" key="3">
    <source>
        <dbReference type="ARBA" id="ARBA00022617"/>
    </source>
</evidence>
<protein>
    <recommendedName>
        <fullName evidence="13">Cytochrome P450</fullName>
    </recommendedName>
</protein>
<evidence type="ECO:0000256" key="7">
    <source>
        <dbReference type="ARBA" id="ARBA00023033"/>
    </source>
</evidence>
<keyword evidence="5 9" id="KW-0560">Oxidoreductase</keyword>
<evidence type="ECO:0000313" key="12">
    <source>
        <dbReference type="Proteomes" id="UP000224854"/>
    </source>
</evidence>
<dbReference type="EMBL" id="NJEU01000111">
    <property type="protein sequence ID" value="PHH81561.1"/>
    <property type="molecule type" value="Genomic_DNA"/>
</dbReference>
<dbReference type="CDD" id="cd11065">
    <property type="entry name" value="CYP64-like"/>
    <property type="match status" value="1"/>
</dbReference>
<dbReference type="GO" id="GO:0005506">
    <property type="term" value="F:iron ion binding"/>
    <property type="evidence" value="ECO:0007669"/>
    <property type="project" value="InterPro"/>
</dbReference>
<dbReference type="AlphaFoldDB" id="A0A2C5ZQG8"/>
<comment type="similarity">
    <text evidence="2 9">Belongs to the cytochrome P450 family.</text>
</comment>
<evidence type="ECO:0008006" key="13">
    <source>
        <dbReference type="Google" id="ProtNLM"/>
    </source>
</evidence>
<keyword evidence="10" id="KW-1133">Transmembrane helix</keyword>
<dbReference type="InterPro" id="IPR050364">
    <property type="entry name" value="Cytochrome_P450_fung"/>
</dbReference>
<dbReference type="OrthoDB" id="2789670at2759"/>
<dbReference type="InterPro" id="IPR017972">
    <property type="entry name" value="Cyt_P450_CS"/>
</dbReference>
<dbReference type="Gene3D" id="1.10.630.10">
    <property type="entry name" value="Cytochrome P450"/>
    <property type="match status" value="1"/>
</dbReference>
<keyword evidence="4 8" id="KW-0479">Metal-binding</keyword>
<proteinExistence type="inferred from homology"/>
<dbReference type="PRINTS" id="PR00385">
    <property type="entry name" value="P450"/>
</dbReference>
<gene>
    <name evidence="11" type="ORF">CDD82_490</name>
</gene>
<keyword evidence="10" id="KW-0812">Transmembrane</keyword>
<evidence type="ECO:0000256" key="6">
    <source>
        <dbReference type="ARBA" id="ARBA00023004"/>
    </source>
</evidence>
<dbReference type="Pfam" id="PF00067">
    <property type="entry name" value="p450"/>
    <property type="match status" value="1"/>
</dbReference>
<feature type="transmembrane region" description="Helical" evidence="10">
    <location>
        <begin position="17"/>
        <end position="36"/>
    </location>
</feature>
<dbReference type="InterPro" id="IPR002401">
    <property type="entry name" value="Cyt_P450_E_grp-I"/>
</dbReference>
<evidence type="ECO:0000256" key="2">
    <source>
        <dbReference type="ARBA" id="ARBA00010617"/>
    </source>
</evidence>
<evidence type="ECO:0000256" key="5">
    <source>
        <dbReference type="ARBA" id="ARBA00023002"/>
    </source>
</evidence>
<dbReference type="GO" id="GO:0004497">
    <property type="term" value="F:monooxygenase activity"/>
    <property type="evidence" value="ECO:0007669"/>
    <property type="project" value="UniProtKB-KW"/>
</dbReference>
<name>A0A2C5ZQG8_9HYPO</name>
<dbReference type="InterPro" id="IPR036396">
    <property type="entry name" value="Cyt_P450_sf"/>
</dbReference>
<dbReference type="GO" id="GO:0016705">
    <property type="term" value="F:oxidoreductase activity, acting on paired donors, with incorporation or reduction of molecular oxygen"/>
    <property type="evidence" value="ECO:0007669"/>
    <property type="project" value="InterPro"/>
</dbReference>
<feature type="binding site" description="axial binding residue" evidence="8">
    <location>
        <position position="459"/>
    </location>
    <ligand>
        <name>heme</name>
        <dbReference type="ChEBI" id="CHEBI:30413"/>
    </ligand>
    <ligandPart>
        <name>Fe</name>
        <dbReference type="ChEBI" id="CHEBI:18248"/>
    </ligandPart>
</feature>
<comment type="caution">
    <text evidence="11">The sequence shown here is derived from an EMBL/GenBank/DDBJ whole genome shotgun (WGS) entry which is preliminary data.</text>
</comment>
<keyword evidence="6 8" id="KW-0408">Iron</keyword>
<keyword evidence="12" id="KW-1185">Reference proteome</keyword>
<keyword evidence="10" id="KW-0472">Membrane</keyword>
<evidence type="ECO:0000256" key="1">
    <source>
        <dbReference type="ARBA" id="ARBA00001971"/>
    </source>
</evidence>